<dbReference type="STRING" id="673521.SAMN05660991_00210"/>
<name>A0A1H8PJH1_9ACTN</name>
<dbReference type="EMBL" id="FOEE01000001">
    <property type="protein sequence ID" value="SEO41854.1"/>
    <property type="molecule type" value="Genomic_DNA"/>
</dbReference>
<protein>
    <submittedName>
        <fullName evidence="1">Uncharacterized conserved protein, AIM24 family</fullName>
    </submittedName>
</protein>
<evidence type="ECO:0000313" key="1">
    <source>
        <dbReference type="EMBL" id="SEO41854.1"/>
    </source>
</evidence>
<keyword evidence="2" id="KW-1185">Reference proteome</keyword>
<dbReference type="SUPFAM" id="SSF51219">
    <property type="entry name" value="TRAP-like"/>
    <property type="match status" value="1"/>
</dbReference>
<dbReference type="PANTHER" id="PTHR38074">
    <property type="entry name" value="ALTERED INHERITANCE OF MITOCHONDRIA PROTEIN 24, MITOCHONDRIAL"/>
    <property type="match status" value="1"/>
</dbReference>
<dbReference type="PANTHER" id="PTHR38074:SF1">
    <property type="entry name" value="ALTERED INHERITANCE OF MITOCHONDRIA PROTEIN 24, MITOCHONDRIAL"/>
    <property type="match status" value="1"/>
</dbReference>
<reference evidence="2" key="1">
    <citation type="submission" date="2016-10" db="EMBL/GenBank/DDBJ databases">
        <authorList>
            <person name="Varghese N."/>
            <person name="Submissions S."/>
        </authorList>
    </citation>
    <scope>NUCLEOTIDE SEQUENCE [LARGE SCALE GENOMIC DNA]</scope>
    <source>
        <strain evidence="2">DSM 45413</strain>
    </source>
</reference>
<dbReference type="InterPro" id="IPR036983">
    <property type="entry name" value="AIM24_sf"/>
</dbReference>
<gene>
    <name evidence="1" type="ORF">SAMN05660991_00210</name>
</gene>
<dbReference type="Pfam" id="PF01987">
    <property type="entry name" value="AIM24"/>
    <property type="match status" value="1"/>
</dbReference>
<dbReference type="AlphaFoldDB" id="A0A1H8PJH1"/>
<organism evidence="1 2">
    <name type="scientific">Trujillonella endophytica</name>
    <dbReference type="NCBI Taxonomy" id="673521"/>
    <lineage>
        <taxon>Bacteria</taxon>
        <taxon>Bacillati</taxon>
        <taxon>Actinomycetota</taxon>
        <taxon>Actinomycetes</taxon>
        <taxon>Geodermatophilales</taxon>
        <taxon>Geodermatophilaceae</taxon>
        <taxon>Trujillonella</taxon>
    </lineage>
</organism>
<dbReference type="RefSeq" id="WP_091939235.1">
    <property type="nucleotide sequence ID" value="NZ_FOEE01000001.1"/>
</dbReference>
<sequence length="205" mass="21038">MARLIADKRTLRVELAGERIRAASGSMVAVEGDVEFKHSGMGGGGGMRAALKRAVAGESISLMDCAGSGRVYLAKDALDVMVVDLAGDTLTAESDHILAHTDGLRLDVMFSGLRGVTSGQGLATTTVSGHGQIALVSDGPVMALEVSPGSDLVVDPDAYVGSRGALQMSLVSGVSWKSVVGEGTGEPFSLRFIGHGLVLVQSAER</sequence>
<dbReference type="Proteomes" id="UP000198960">
    <property type="component" value="Unassembled WGS sequence"/>
</dbReference>
<dbReference type="InterPro" id="IPR016031">
    <property type="entry name" value="Trp_RNA-bd_attenuator-like_dom"/>
</dbReference>
<dbReference type="OrthoDB" id="6048299at2"/>
<proteinExistence type="predicted"/>
<accession>A0A1H8PJH1</accession>
<evidence type="ECO:0000313" key="2">
    <source>
        <dbReference type="Proteomes" id="UP000198960"/>
    </source>
</evidence>
<dbReference type="Gene3D" id="3.60.160.10">
    <property type="entry name" value="Mitochondrial biogenesis AIM24"/>
    <property type="match status" value="1"/>
</dbReference>
<dbReference type="InterPro" id="IPR002838">
    <property type="entry name" value="AIM24"/>
</dbReference>